<keyword evidence="5" id="KW-0732">Signal</keyword>
<evidence type="ECO:0000259" key="6">
    <source>
        <dbReference type="PROSITE" id="PS01180"/>
    </source>
</evidence>
<evidence type="ECO:0000256" key="2">
    <source>
        <dbReference type="PROSITE-ProRule" id="PRU00059"/>
    </source>
</evidence>
<keyword evidence="4" id="KW-0812">Transmembrane</keyword>
<accession>A0A815B321</accession>
<evidence type="ECO:0000256" key="1">
    <source>
        <dbReference type="ARBA" id="ARBA00023157"/>
    </source>
</evidence>
<proteinExistence type="predicted"/>
<organism evidence="7 8">
    <name type="scientific">Adineta ricciae</name>
    <name type="common">Rotifer</name>
    <dbReference type="NCBI Taxonomy" id="249248"/>
    <lineage>
        <taxon>Eukaryota</taxon>
        <taxon>Metazoa</taxon>
        <taxon>Spiralia</taxon>
        <taxon>Gnathifera</taxon>
        <taxon>Rotifera</taxon>
        <taxon>Eurotatoria</taxon>
        <taxon>Bdelloidea</taxon>
        <taxon>Adinetida</taxon>
        <taxon>Adinetidae</taxon>
        <taxon>Adineta</taxon>
    </lineage>
</organism>
<feature type="region of interest" description="Disordered" evidence="3">
    <location>
        <begin position="418"/>
        <end position="454"/>
    </location>
</feature>
<keyword evidence="4" id="KW-1133">Transmembrane helix</keyword>
<feature type="transmembrane region" description="Helical" evidence="4">
    <location>
        <begin position="380"/>
        <end position="406"/>
    </location>
</feature>
<feature type="disulfide bond" evidence="2">
    <location>
        <begin position="176"/>
        <end position="193"/>
    </location>
</feature>
<feature type="signal peptide" evidence="5">
    <location>
        <begin position="1"/>
        <end position="19"/>
    </location>
</feature>
<dbReference type="InterPro" id="IPR035914">
    <property type="entry name" value="Sperma_CUB_dom_sf"/>
</dbReference>
<evidence type="ECO:0000256" key="4">
    <source>
        <dbReference type="SAM" id="Phobius"/>
    </source>
</evidence>
<comment type="caution">
    <text evidence="7">The sequence shown here is derived from an EMBL/GenBank/DDBJ whole genome shotgun (WGS) entry which is preliminary data.</text>
</comment>
<gene>
    <name evidence="7" type="ORF">EDS130_LOCUS28580</name>
</gene>
<feature type="domain" description="CUB" evidence="6">
    <location>
        <begin position="125"/>
        <end position="231"/>
    </location>
</feature>
<evidence type="ECO:0000256" key="5">
    <source>
        <dbReference type="SAM" id="SignalP"/>
    </source>
</evidence>
<dbReference type="PROSITE" id="PS01180">
    <property type="entry name" value="CUB"/>
    <property type="match status" value="1"/>
</dbReference>
<dbReference type="SUPFAM" id="SSF49854">
    <property type="entry name" value="Spermadhesin, CUB domain"/>
    <property type="match status" value="1"/>
</dbReference>
<dbReference type="Proteomes" id="UP000663852">
    <property type="component" value="Unassembled WGS sequence"/>
</dbReference>
<protein>
    <recommendedName>
        <fullName evidence="6">CUB domain-containing protein</fullName>
    </recommendedName>
</protein>
<dbReference type="InterPro" id="IPR000859">
    <property type="entry name" value="CUB_dom"/>
</dbReference>
<evidence type="ECO:0000313" key="8">
    <source>
        <dbReference type="Proteomes" id="UP000663852"/>
    </source>
</evidence>
<keyword evidence="1 2" id="KW-1015">Disulfide bond</keyword>
<dbReference type="OrthoDB" id="431034at2759"/>
<dbReference type="Gene3D" id="2.60.120.290">
    <property type="entry name" value="Spermadhesin, CUB domain"/>
    <property type="match status" value="1"/>
</dbReference>
<dbReference type="Pfam" id="PF00431">
    <property type="entry name" value="CUB"/>
    <property type="match status" value="1"/>
</dbReference>
<evidence type="ECO:0000313" key="7">
    <source>
        <dbReference type="EMBL" id="CAF1262324.1"/>
    </source>
</evidence>
<feature type="compositionally biased region" description="Low complexity" evidence="3">
    <location>
        <begin position="427"/>
        <end position="442"/>
    </location>
</feature>
<dbReference type="EMBL" id="CAJNOJ010000187">
    <property type="protein sequence ID" value="CAF1262324.1"/>
    <property type="molecule type" value="Genomic_DNA"/>
</dbReference>
<dbReference type="CDD" id="cd22823">
    <property type="entry name" value="Gal_Rha_Lectin"/>
    <property type="match status" value="1"/>
</dbReference>
<keyword evidence="4" id="KW-0472">Membrane</keyword>
<feature type="disulfide bond" evidence="2">
    <location>
        <begin position="125"/>
        <end position="152"/>
    </location>
</feature>
<feature type="chain" id="PRO_5032627974" description="CUB domain-containing protein" evidence="5">
    <location>
        <begin position="20"/>
        <end position="582"/>
    </location>
</feature>
<sequence>MTKVTVSVLLFYLPYLVIARIGHSKQSHCLDEIKSGTLALGCPNNQLIKLGRIFYGYSWSNECSFVEKDCTMDVPREDIVCLTTTNCTIRVIEHPLILQDCWNLAASYVQAEYECIAEYSLQNVCQPQDTTLTYGFLSTPNYPHGFSPNLNCPCALFATPGYAIVLEVIDFRLPTCAEAGLILWLGQDFQTKCLTQDPLTVVSNVQQNVTLRFYTLSHMKHGGFLIKYSVLPVSNNATVRLQCYVAPAVSRSPISTNFPSSDLSQQLPSQIPVGDNGMNVAIDRESGVEGNDDRRRKGDEMPFPSFATHSNDLIKRFPSGHDDSSPVFGTLEEPKNIMSLAGVNKQQQQQFQGLNQTIYKRSPTYLDLFPNSTSFRRSNMTVIVICVVSAVIFLLIMINALIWFIFSLRPSKPKPTPPFRNFYPHAPTLSNQTKTTTSTYPTPIHPRRHHSQTSLRLDDSSLMSNHLVRQDRILPQAAATNRLKTLRSLLFRGHKTLGMSPMIINRSNPYNRDLDSTLSGYHIRSLSQSVIESQLPKPYYEEQEDCVDLKSECSILTNRNHGLMNPIKSNPQPRQINSWDDI</sequence>
<dbReference type="AlphaFoldDB" id="A0A815B321"/>
<name>A0A815B321_ADIRI</name>
<dbReference type="CDD" id="cd00041">
    <property type="entry name" value="CUB"/>
    <property type="match status" value="1"/>
</dbReference>
<feature type="region of interest" description="Disordered" evidence="3">
    <location>
        <begin position="562"/>
        <end position="582"/>
    </location>
</feature>
<reference evidence="7" key="1">
    <citation type="submission" date="2021-02" db="EMBL/GenBank/DDBJ databases">
        <authorList>
            <person name="Nowell W R."/>
        </authorList>
    </citation>
    <scope>NUCLEOTIDE SEQUENCE</scope>
</reference>
<feature type="compositionally biased region" description="Polar residues" evidence="3">
    <location>
        <begin position="567"/>
        <end position="582"/>
    </location>
</feature>
<evidence type="ECO:0000256" key="3">
    <source>
        <dbReference type="SAM" id="MobiDB-lite"/>
    </source>
</evidence>